<dbReference type="AlphaFoldDB" id="A0A8J8NZ89"/>
<proteinExistence type="predicted"/>
<evidence type="ECO:0000256" key="1">
    <source>
        <dbReference type="SAM" id="MobiDB-lite"/>
    </source>
</evidence>
<dbReference type="Proteomes" id="UP000785679">
    <property type="component" value="Unassembled WGS sequence"/>
</dbReference>
<evidence type="ECO:0000313" key="2">
    <source>
        <dbReference type="EMBL" id="TNV83005.1"/>
    </source>
</evidence>
<dbReference type="EMBL" id="RRYP01004270">
    <property type="protein sequence ID" value="TNV83005.1"/>
    <property type="molecule type" value="Genomic_DNA"/>
</dbReference>
<keyword evidence="3" id="KW-1185">Reference proteome</keyword>
<gene>
    <name evidence="2" type="ORF">FGO68_gene1440</name>
</gene>
<evidence type="ECO:0000313" key="3">
    <source>
        <dbReference type="Proteomes" id="UP000785679"/>
    </source>
</evidence>
<sequence>MHPLSPLKTASGSSVGEKFSSGERHSNRVKFLLNSQMAWSVNQSIKITPDQVSTPKCTQSTNLKSKIGDLLLYNSSDTCLYCLPQRTIQSQAVESLTSQKDYIFFSQYAIKSELQGPKSLTSLKHECLVKVVLNLRQLLQGFMHSKSFTSLN</sequence>
<name>A0A8J8NZ89_HALGN</name>
<feature type="region of interest" description="Disordered" evidence="1">
    <location>
        <begin position="1"/>
        <end position="21"/>
    </location>
</feature>
<accession>A0A8J8NZ89</accession>
<comment type="caution">
    <text evidence="2">The sequence shown here is derived from an EMBL/GenBank/DDBJ whole genome shotgun (WGS) entry which is preliminary data.</text>
</comment>
<protein>
    <submittedName>
        <fullName evidence="2">Uncharacterized protein</fullName>
    </submittedName>
</protein>
<reference evidence="2" key="1">
    <citation type="submission" date="2019-06" db="EMBL/GenBank/DDBJ databases">
        <authorList>
            <person name="Zheng W."/>
        </authorList>
    </citation>
    <scope>NUCLEOTIDE SEQUENCE</scope>
    <source>
        <strain evidence="2">QDHG01</strain>
    </source>
</reference>
<organism evidence="2 3">
    <name type="scientific">Halteria grandinella</name>
    <dbReference type="NCBI Taxonomy" id="5974"/>
    <lineage>
        <taxon>Eukaryota</taxon>
        <taxon>Sar</taxon>
        <taxon>Alveolata</taxon>
        <taxon>Ciliophora</taxon>
        <taxon>Intramacronucleata</taxon>
        <taxon>Spirotrichea</taxon>
        <taxon>Stichotrichia</taxon>
        <taxon>Sporadotrichida</taxon>
        <taxon>Halteriidae</taxon>
        <taxon>Halteria</taxon>
    </lineage>
</organism>